<feature type="region of interest" description="Disordered" evidence="1">
    <location>
        <begin position="139"/>
        <end position="165"/>
    </location>
</feature>
<keyword evidence="3" id="KW-1185">Reference proteome</keyword>
<proteinExistence type="predicted"/>
<dbReference type="RefSeq" id="WP_091061965.1">
    <property type="nucleotide sequence ID" value="NZ_FNCF01000003.1"/>
</dbReference>
<dbReference type="EMBL" id="FNCF01000003">
    <property type="protein sequence ID" value="SDG19900.1"/>
    <property type="molecule type" value="Genomic_DNA"/>
</dbReference>
<dbReference type="OrthoDB" id="3532716at2"/>
<name>A0A1G7SCI9_9ACTN</name>
<sequence>MLFPPRAADLDPLDLQTALLRAAVGDYAAEAAVLLLVNAGHWLPELAAADLITVDYDDDPHGPPTGRAAGIGWAQVTWTELDRAIAEGRIVGSAGQLRLLRAAASLADGRPVALGDLAAGLDRDNLRLLLAAVAHAGGSHEHRATTPDGSPGDPLAPLAPWPVRD</sequence>
<reference evidence="3" key="1">
    <citation type="submission" date="2016-10" db="EMBL/GenBank/DDBJ databases">
        <authorList>
            <person name="Varghese N."/>
            <person name="Submissions S."/>
        </authorList>
    </citation>
    <scope>NUCLEOTIDE SEQUENCE [LARGE SCALE GENOMIC DNA]</scope>
    <source>
        <strain evidence="3">DSM 44526</strain>
    </source>
</reference>
<evidence type="ECO:0000256" key="1">
    <source>
        <dbReference type="SAM" id="MobiDB-lite"/>
    </source>
</evidence>
<gene>
    <name evidence="2" type="ORF">SAMN05660324_1939</name>
</gene>
<protein>
    <submittedName>
        <fullName evidence="2">Uncharacterized protein</fullName>
    </submittedName>
</protein>
<evidence type="ECO:0000313" key="3">
    <source>
        <dbReference type="Proteomes" id="UP000198863"/>
    </source>
</evidence>
<organism evidence="2 3">
    <name type="scientific">Klenkia brasiliensis</name>
    <dbReference type="NCBI Taxonomy" id="333142"/>
    <lineage>
        <taxon>Bacteria</taxon>
        <taxon>Bacillati</taxon>
        <taxon>Actinomycetota</taxon>
        <taxon>Actinomycetes</taxon>
        <taxon>Geodermatophilales</taxon>
        <taxon>Geodermatophilaceae</taxon>
        <taxon>Klenkia</taxon>
    </lineage>
</organism>
<dbReference type="Proteomes" id="UP000198863">
    <property type="component" value="Unassembled WGS sequence"/>
</dbReference>
<evidence type="ECO:0000313" key="2">
    <source>
        <dbReference type="EMBL" id="SDG19900.1"/>
    </source>
</evidence>
<accession>A0A1G7SCI9</accession>
<dbReference type="AlphaFoldDB" id="A0A1G7SCI9"/>